<dbReference type="InterPro" id="IPR019455">
    <property type="entry name" value="Acetolactate_synth_ssu_C"/>
</dbReference>
<gene>
    <name evidence="8" type="ORF">BRARA_E01191</name>
</gene>
<dbReference type="GO" id="GO:0009097">
    <property type="term" value="P:isoleucine biosynthetic process"/>
    <property type="evidence" value="ECO:0007669"/>
    <property type="project" value="UniProtKB-UniPathway"/>
</dbReference>
<keyword evidence="5" id="KW-0100">Branched-chain amino acid biosynthesis</keyword>
<organism evidence="8 9">
    <name type="scientific">Brassica campestris</name>
    <name type="common">Field mustard</name>
    <dbReference type="NCBI Taxonomy" id="3711"/>
    <lineage>
        <taxon>Eukaryota</taxon>
        <taxon>Viridiplantae</taxon>
        <taxon>Streptophyta</taxon>
        <taxon>Embryophyta</taxon>
        <taxon>Tracheophyta</taxon>
        <taxon>Spermatophyta</taxon>
        <taxon>Magnoliopsida</taxon>
        <taxon>eudicotyledons</taxon>
        <taxon>Gunneridae</taxon>
        <taxon>Pentapetalae</taxon>
        <taxon>rosids</taxon>
        <taxon>malvids</taxon>
        <taxon>Brassicales</taxon>
        <taxon>Brassicaceae</taxon>
        <taxon>Brassiceae</taxon>
        <taxon>Brassica</taxon>
    </lineage>
</organism>
<feature type="compositionally biased region" description="Polar residues" evidence="6">
    <location>
        <begin position="28"/>
        <end position="44"/>
    </location>
</feature>
<dbReference type="InterPro" id="IPR027271">
    <property type="entry name" value="Acetolactate_synth/TF_NikR_C"/>
</dbReference>
<comment type="pathway">
    <text evidence="1">Amino-acid biosynthesis; L-isoleucine biosynthesis; L-isoleucine from 2-oxobutanoate: step 1/4.</text>
</comment>
<evidence type="ECO:0000256" key="4">
    <source>
        <dbReference type="ARBA" id="ARBA00022605"/>
    </source>
</evidence>
<feature type="region of interest" description="Disordered" evidence="6">
    <location>
        <begin position="14"/>
        <end position="46"/>
    </location>
</feature>
<proteinExistence type="inferred from homology"/>
<dbReference type="InterPro" id="IPR045865">
    <property type="entry name" value="ACT-like_dom_sf"/>
</dbReference>
<evidence type="ECO:0000256" key="6">
    <source>
        <dbReference type="SAM" id="MobiDB-lite"/>
    </source>
</evidence>
<dbReference type="UniPathway" id="UPA00047">
    <property type="reaction ID" value="UER00055"/>
</dbReference>
<dbReference type="FunFam" id="3.30.70.260:FF:000001">
    <property type="entry name" value="Acetolactate synthase, small subunit"/>
    <property type="match status" value="1"/>
</dbReference>
<reference evidence="8 9" key="1">
    <citation type="submission" date="2018-06" db="EMBL/GenBank/DDBJ databases">
        <title>WGS assembly of Brassica rapa FPsc.</title>
        <authorList>
            <person name="Bowman J."/>
            <person name="Kohchi T."/>
            <person name="Yamato K."/>
            <person name="Jenkins J."/>
            <person name="Shu S."/>
            <person name="Ishizaki K."/>
            <person name="Yamaoka S."/>
            <person name="Nishihama R."/>
            <person name="Nakamura Y."/>
            <person name="Berger F."/>
            <person name="Adam C."/>
            <person name="Aki S."/>
            <person name="Althoff F."/>
            <person name="Araki T."/>
            <person name="Arteaga-Vazquez M."/>
            <person name="Balasubrmanian S."/>
            <person name="Bauer D."/>
            <person name="Boehm C."/>
            <person name="Briginshaw L."/>
            <person name="Caballero-Perez J."/>
            <person name="Catarino B."/>
            <person name="Chen F."/>
            <person name="Chiyoda S."/>
            <person name="Chovatia M."/>
            <person name="Davies K."/>
            <person name="Delmans M."/>
            <person name="Demura T."/>
            <person name="Dierschke T."/>
            <person name="Dolan L."/>
            <person name="Dorantes-Acosta A."/>
            <person name="Eklund D."/>
            <person name="Florent S."/>
            <person name="Flores-Sandoval E."/>
            <person name="Fujiyama A."/>
            <person name="Fukuzawa H."/>
            <person name="Galik B."/>
            <person name="Grimanelli D."/>
            <person name="Grimwood J."/>
            <person name="Grossniklaus U."/>
            <person name="Hamada T."/>
            <person name="Haseloff J."/>
            <person name="Hetherington A."/>
            <person name="Higo A."/>
            <person name="Hirakawa Y."/>
            <person name="Hundley H."/>
            <person name="Ikeda Y."/>
            <person name="Inoue K."/>
            <person name="Inoue S."/>
            <person name="Ishida S."/>
            <person name="Jia Q."/>
            <person name="Kakita M."/>
            <person name="Kanazawa T."/>
            <person name="Kawai Y."/>
            <person name="Kawashima T."/>
            <person name="Kennedy M."/>
            <person name="Kinose K."/>
            <person name="Kinoshita T."/>
            <person name="Kohara Y."/>
            <person name="Koide E."/>
            <person name="Komatsu K."/>
            <person name="Kopischke S."/>
            <person name="Kubo M."/>
            <person name="Kyozuka J."/>
            <person name="Lagercrantz U."/>
            <person name="Lin S."/>
            <person name="Lindquist E."/>
            <person name="Lipzen A."/>
            <person name="Lu C."/>
            <person name="Luna E."/>
            <person name="Martienssen R."/>
            <person name="Minamino N."/>
            <person name="Mizutani M."/>
            <person name="Mizutani M."/>
            <person name="Mochizuki N."/>
            <person name="Monte I."/>
            <person name="Mosher R."/>
            <person name="Nagasaki H."/>
            <person name="Nakagami H."/>
            <person name="Naramoto S."/>
            <person name="Nishitani K."/>
            <person name="Ohtani M."/>
            <person name="Okamoto T."/>
            <person name="Okumura M."/>
            <person name="Phillips J."/>
            <person name="Pollak B."/>
            <person name="Reinders A."/>
            <person name="Roevekamp M."/>
            <person name="Sano R."/>
            <person name="Sawa S."/>
            <person name="Schmid M."/>
            <person name="Shirakawa M."/>
            <person name="Solano R."/>
            <person name="Spunde A."/>
            <person name="Suetsugu N."/>
            <person name="Sugano S."/>
            <person name="Sugiyama A."/>
            <person name="Sun R."/>
            <person name="Suzuki Y."/>
            <person name="Takenaka M."/>
            <person name="Takezawa D."/>
            <person name="Tomogane H."/>
            <person name="Tsuzuki M."/>
            <person name="Ueda T."/>
            <person name="Umeda M."/>
            <person name="Ward J."/>
            <person name="Watanabe Y."/>
            <person name="Yazaki K."/>
            <person name="Yokoyama R."/>
            <person name="Yoshitake Y."/>
            <person name="Yotsui I."/>
            <person name="Zachgo S."/>
            <person name="Schmutz J."/>
        </authorList>
    </citation>
    <scope>NUCLEOTIDE SEQUENCE [LARGE SCALE GENOMIC DNA]</scope>
    <source>
        <strain evidence="9">cv. B-3</strain>
    </source>
</reference>
<dbReference type="AlphaFoldDB" id="A0A397Z8X9"/>
<dbReference type="Pfam" id="PF22629">
    <property type="entry name" value="ACT_AHAS_ss"/>
    <property type="match status" value="1"/>
</dbReference>
<comment type="pathway">
    <text evidence="2">Amino-acid biosynthesis; L-valine biosynthesis; L-valine from pyruvate: step 1/4.</text>
</comment>
<evidence type="ECO:0000259" key="7">
    <source>
        <dbReference type="PROSITE" id="PS51671"/>
    </source>
</evidence>
<dbReference type="GO" id="GO:1990610">
    <property type="term" value="F:acetolactate synthase regulator activity"/>
    <property type="evidence" value="ECO:0007669"/>
    <property type="project" value="InterPro"/>
</dbReference>
<evidence type="ECO:0000313" key="9">
    <source>
        <dbReference type="Proteomes" id="UP000264353"/>
    </source>
</evidence>
<keyword evidence="4" id="KW-0028">Amino-acid biosynthesis</keyword>
<dbReference type="PROSITE" id="PS51671">
    <property type="entry name" value="ACT"/>
    <property type="match status" value="1"/>
</dbReference>
<dbReference type="SUPFAM" id="SSF55021">
    <property type="entry name" value="ACT-like"/>
    <property type="match status" value="3"/>
</dbReference>
<dbReference type="NCBIfam" id="TIGR00119">
    <property type="entry name" value="acolac_sm"/>
    <property type="match status" value="2"/>
</dbReference>
<protein>
    <recommendedName>
        <fullName evidence="7">ACT domain-containing protein</fullName>
    </recommendedName>
</protein>
<dbReference type="Pfam" id="PF10369">
    <property type="entry name" value="ALS_ss_C"/>
    <property type="match status" value="2"/>
</dbReference>
<dbReference type="FunFam" id="3.30.70.1150:FF:000001">
    <property type="entry name" value="Acetolactate synthase small subunit"/>
    <property type="match status" value="2"/>
</dbReference>
<dbReference type="PANTHER" id="PTHR30239:SF19">
    <property type="entry name" value="ACT DOMAIN-CONTAINING PROTEIN"/>
    <property type="match status" value="1"/>
</dbReference>
<dbReference type="NCBIfam" id="NF008864">
    <property type="entry name" value="PRK11895.1"/>
    <property type="match status" value="1"/>
</dbReference>
<feature type="domain" description="ACT" evidence="7">
    <location>
        <begin position="79"/>
        <end position="151"/>
    </location>
</feature>
<dbReference type="UniPathway" id="UPA00049">
    <property type="reaction ID" value="UER00059"/>
</dbReference>
<dbReference type="CDD" id="cd04878">
    <property type="entry name" value="ACT_AHAS"/>
    <property type="match status" value="1"/>
</dbReference>
<dbReference type="InterPro" id="IPR004789">
    <property type="entry name" value="Acetalactate_synth_ssu"/>
</dbReference>
<dbReference type="InterPro" id="IPR054480">
    <property type="entry name" value="AHAS_small-like_ACT"/>
</dbReference>
<dbReference type="PANTHER" id="PTHR30239">
    <property type="entry name" value="ACETOLACTATE SYNTHASE SMALL SUBUNIT"/>
    <property type="match status" value="1"/>
</dbReference>
<comment type="similarity">
    <text evidence="3">Belongs to the acetolactate synthase small subunit family.</text>
</comment>
<dbReference type="InterPro" id="IPR039557">
    <property type="entry name" value="AHAS_ACT"/>
</dbReference>
<evidence type="ECO:0000256" key="3">
    <source>
        <dbReference type="ARBA" id="ARBA00006341"/>
    </source>
</evidence>
<dbReference type="InterPro" id="IPR002912">
    <property type="entry name" value="ACT_dom"/>
</dbReference>
<sequence>MASVSSTSTLSLFSSRSACTDPSPPLFPSTTRVPFPTMNSSTRGNEMCKRTKSLVQCVNGNVSDASSSATPNPKVRKHTISVFVGDESGMINRIAGVFARRGYNIQSLAVGLNRDKALFTIVVSGTERVLQQVIEQLQKLVNVLKVEDISSEPQVERELMLVKVNAHPESRAEIMWLVNTFRARVVDISEHALTIEVTGDPGKMIAVERNLKKFQIREIVRTGKIALRREKMGATAPFWRFSAASYPDLKEQAPVNVLRGSKKGDVLPPNEKPAGGDVYPVEPTSDVMVHHVLDAHWGLLTDEDTSGLRSHTLSLLVNDVPGVLNLVTVVPATDESVSKLVQQLYKLVDVHEVRDLTHLPFAERELMLIKIAVNAAARRDVLDIASVFRAKTVDVSDHTITLQLTGDLDKMVALQRLLEPYGICEVARTGRVALARESGVDSNYLRGYSFPLSS</sequence>
<evidence type="ECO:0000313" key="8">
    <source>
        <dbReference type="EMBL" id="RID62097.1"/>
    </source>
</evidence>
<dbReference type="GO" id="GO:0009099">
    <property type="term" value="P:L-valine biosynthetic process"/>
    <property type="evidence" value="ECO:0007669"/>
    <property type="project" value="UniProtKB-UniPathway"/>
</dbReference>
<evidence type="ECO:0000256" key="1">
    <source>
        <dbReference type="ARBA" id="ARBA00004974"/>
    </source>
</evidence>
<dbReference type="Proteomes" id="UP000264353">
    <property type="component" value="Chromosome A5"/>
</dbReference>
<evidence type="ECO:0000256" key="5">
    <source>
        <dbReference type="ARBA" id="ARBA00023304"/>
    </source>
</evidence>
<dbReference type="Gene3D" id="3.30.70.1150">
    <property type="entry name" value="ACT-like. Chain A, domain 2"/>
    <property type="match status" value="2"/>
</dbReference>
<accession>A0A397Z8X9</accession>
<evidence type="ECO:0000256" key="2">
    <source>
        <dbReference type="ARBA" id="ARBA00005025"/>
    </source>
</evidence>
<dbReference type="Gene3D" id="3.30.70.260">
    <property type="match status" value="1"/>
</dbReference>
<dbReference type="GO" id="GO:0005777">
    <property type="term" value="C:peroxisome"/>
    <property type="evidence" value="ECO:0007669"/>
    <property type="project" value="UniProtKB-ARBA"/>
</dbReference>
<dbReference type="EMBL" id="CM010632">
    <property type="protein sequence ID" value="RID62097.1"/>
    <property type="molecule type" value="Genomic_DNA"/>
</dbReference>
<name>A0A397Z8X9_BRACM</name>